<sequence length="144" mass="13919">MTPPSAVPTTGTATYTGIAYGWYGNGTLTEPPVFRGTVTVTVNFETRQAVVSVQNAATFDAAAAAVPATFTATTALGAAGSNVANYLTGTLNNGTLGGGVGGRLFGPVAASGGGAAAPAEIAGAFRMSASSGAAVVGGFIGRKQ</sequence>
<dbReference type="EMBL" id="LSTO01000002">
    <property type="protein sequence ID" value="OWW18695.1"/>
    <property type="molecule type" value="Genomic_DNA"/>
</dbReference>
<evidence type="ECO:0008006" key="4">
    <source>
        <dbReference type="Google" id="ProtNLM"/>
    </source>
</evidence>
<protein>
    <recommendedName>
        <fullName evidence="4">Transferrin-binding protein B C-lobe/N-lobe beta barrel domain-containing protein</fullName>
    </recommendedName>
</protein>
<evidence type="ECO:0000256" key="1">
    <source>
        <dbReference type="ARBA" id="ARBA00004442"/>
    </source>
</evidence>
<gene>
    <name evidence="2" type="ORF">AYR66_03725</name>
</gene>
<accession>A0A254T7Z4</accession>
<dbReference type="Gene3D" id="2.40.160.90">
    <property type="match status" value="1"/>
</dbReference>
<dbReference type="AlphaFoldDB" id="A0A254T7Z4"/>
<comment type="caution">
    <text evidence="2">The sequence shown here is derived from an EMBL/GenBank/DDBJ whole genome shotgun (WGS) entry which is preliminary data.</text>
</comment>
<dbReference type="InterPro" id="IPR011250">
    <property type="entry name" value="OMP/PagP_B-barrel"/>
</dbReference>
<name>A0A254T7Z4_9BURK</name>
<dbReference type="Proteomes" id="UP000197535">
    <property type="component" value="Unassembled WGS sequence"/>
</dbReference>
<keyword evidence="3" id="KW-1185">Reference proteome</keyword>
<evidence type="ECO:0000313" key="3">
    <source>
        <dbReference type="Proteomes" id="UP000197535"/>
    </source>
</evidence>
<dbReference type="OrthoDB" id="8772188at2"/>
<proteinExistence type="predicted"/>
<reference evidence="2 3" key="1">
    <citation type="submission" date="2016-02" db="EMBL/GenBank/DDBJ databases">
        <authorList>
            <person name="Wen L."/>
            <person name="He K."/>
            <person name="Yang H."/>
        </authorList>
    </citation>
    <scope>NUCLEOTIDE SEQUENCE [LARGE SCALE GENOMIC DNA]</scope>
    <source>
        <strain evidence="2 3">TSA40</strain>
    </source>
</reference>
<dbReference type="GO" id="GO:0009279">
    <property type="term" value="C:cell outer membrane"/>
    <property type="evidence" value="ECO:0007669"/>
    <property type="project" value="UniProtKB-SubCell"/>
</dbReference>
<comment type="subcellular location">
    <subcellularLocation>
        <location evidence="1">Cell outer membrane</location>
    </subcellularLocation>
</comment>
<evidence type="ECO:0000313" key="2">
    <source>
        <dbReference type="EMBL" id="OWW18695.1"/>
    </source>
</evidence>
<dbReference type="SUPFAM" id="SSF56925">
    <property type="entry name" value="OMPA-like"/>
    <property type="match status" value="1"/>
</dbReference>
<organism evidence="2 3">
    <name type="scientific">Noviherbaspirillum denitrificans</name>
    <dbReference type="NCBI Taxonomy" id="1968433"/>
    <lineage>
        <taxon>Bacteria</taxon>
        <taxon>Pseudomonadati</taxon>
        <taxon>Pseudomonadota</taxon>
        <taxon>Betaproteobacteria</taxon>
        <taxon>Burkholderiales</taxon>
        <taxon>Oxalobacteraceae</taxon>
        <taxon>Noviherbaspirillum</taxon>
    </lineage>
</organism>